<comment type="similarity">
    <text evidence="3">Belongs to the Bcl-2 family.</text>
</comment>
<feature type="non-terminal residue" evidence="8">
    <location>
        <position position="1"/>
    </location>
</feature>
<feature type="transmembrane region" description="Helical" evidence="7">
    <location>
        <begin position="570"/>
        <end position="591"/>
    </location>
</feature>
<comment type="similarity">
    <text evidence="2">Belongs to the major facilitator superfamily. Proton-dependent oligopeptide transporter (POT/PTR) (TC 2.A.17) family.</text>
</comment>
<dbReference type="OrthoDB" id="8904098at2759"/>
<dbReference type="InterPro" id="IPR020726">
    <property type="entry name" value="Bcl2_BH2_motif_CS"/>
</dbReference>
<evidence type="ECO:0000256" key="5">
    <source>
        <dbReference type="ARBA" id="ARBA00022989"/>
    </source>
</evidence>
<feature type="transmembrane region" description="Helical" evidence="7">
    <location>
        <begin position="483"/>
        <end position="507"/>
    </location>
</feature>
<comment type="subcellular location">
    <subcellularLocation>
        <location evidence="1">Membrane</location>
        <topology evidence="1">Multi-pass membrane protein</topology>
    </subcellularLocation>
</comment>
<protein>
    <submittedName>
        <fullName evidence="8">Uncharacterized protein</fullName>
    </submittedName>
</protein>
<dbReference type="InterPro" id="IPR000109">
    <property type="entry name" value="POT_fam"/>
</dbReference>
<dbReference type="SUPFAM" id="SSF103473">
    <property type="entry name" value="MFS general substrate transporter"/>
    <property type="match status" value="1"/>
</dbReference>
<dbReference type="GO" id="GO:0016020">
    <property type="term" value="C:membrane"/>
    <property type="evidence" value="ECO:0007669"/>
    <property type="project" value="UniProtKB-SubCell"/>
</dbReference>
<evidence type="ECO:0000256" key="2">
    <source>
        <dbReference type="ARBA" id="ARBA00005982"/>
    </source>
</evidence>
<feature type="transmembrane region" description="Helical" evidence="7">
    <location>
        <begin position="172"/>
        <end position="193"/>
    </location>
</feature>
<evidence type="ECO:0000313" key="8">
    <source>
        <dbReference type="EMBL" id="TVU35116.1"/>
    </source>
</evidence>
<dbReference type="PANTHER" id="PTHR11654">
    <property type="entry name" value="OLIGOPEPTIDE TRANSPORTER-RELATED"/>
    <property type="match status" value="1"/>
</dbReference>
<dbReference type="GO" id="GO:0022857">
    <property type="term" value="F:transmembrane transporter activity"/>
    <property type="evidence" value="ECO:0007669"/>
    <property type="project" value="InterPro"/>
</dbReference>
<reference evidence="8 9" key="1">
    <citation type="journal article" date="2019" name="Sci. Rep.">
        <title>A high-quality genome of Eragrostis curvula grass provides insights into Poaceae evolution and supports new strategies to enhance forage quality.</title>
        <authorList>
            <person name="Carballo J."/>
            <person name="Santos B.A.C.M."/>
            <person name="Zappacosta D."/>
            <person name="Garbus I."/>
            <person name="Selva J.P."/>
            <person name="Gallo C.A."/>
            <person name="Diaz A."/>
            <person name="Albertini E."/>
            <person name="Caccamo M."/>
            <person name="Echenique V."/>
        </authorList>
    </citation>
    <scope>NUCLEOTIDE SEQUENCE [LARGE SCALE GENOMIC DNA]</scope>
    <source>
        <strain evidence="9">cv. Victoria</strain>
        <tissue evidence="8">Leaf</tissue>
    </source>
</reference>
<gene>
    <name evidence="8" type="ORF">EJB05_16987</name>
</gene>
<feature type="transmembrane region" description="Helical" evidence="7">
    <location>
        <begin position="439"/>
        <end position="462"/>
    </location>
</feature>
<keyword evidence="9" id="KW-1185">Reference proteome</keyword>
<sequence>EHEEMSKVSEGNGKEDSISMVETHVTEGNSTYEVVEGKIDWRGRPALRGRHGGVANSFFILVNFGLENLASLSLAVNLIIYFTAIMHIGLAEASNLLTNYMGTSYMVAVLIAVFADTFIGRYKTVIISCLVELVGLLLLTLQAHSDKLKPPSCMFPFDPTCQPVRGNNKVHLYVALYLIAIGSAGIKAALPAHCADQFDAKHPVEKLQMSSCFNWLLLSLAVGGAVSCTVFVWIQNYRGWDKGFAAATGVMGLALLVFLAGLPRYRFATVQGSTALLEIFQVYVAAIRNRNLQLPENPDELYEISRNKASPETEFVAHRDKPFRFLDKAAIIQSPTDDEAPSPWRQCRVTQVEHAKTVLAMVPIFCSAIIMGTCLAQLQTFSIQQGATMDTRLGKHFKMPPASLPIIPLVILIFAVPIYERLFVPFARRVTGLPNGIPYLQRVGVGLVLSIISMVIAALVEVKRKRVATDSGLLVPRVPGQQLPISVFWLAPQFAVFGVADMFTYVGLMEFFYSQAPHALKSMSSSFLWASLSMGYFLSTIIVQAVNAATKRDTASGGWLAGNNINMNHLDLFFWLLAVLSTLNFFNYLFWASWYKYKPQEEAVAPAPEQTQEV</sequence>
<dbReference type="Gramene" id="TVU35116">
    <property type="protein sequence ID" value="TVU35116"/>
    <property type="gene ID" value="EJB05_16987"/>
</dbReference>
<proteinExistence type="inferred from homology"/>
<accession>A0A5J9VHM8</accession>
<feature type="transmembrane region" description="Helical" evidence="7">
    <location>
        <begin position="358"/>
        <end position="378"/>
    </location>
</feature>
<keyword evidence="4 7" id="KW-0812">Transmembrane</keyword>
<dbReference type="Gene3D" id="1.20.1250.20">
    <property type="entry name" value="MFS general substrate transporter like domains"/>
    <property type="match status" value="1"/>
</dbReference>
<keyword evidence="5 7" id="KW-1133">Transmembrane helix</keyword>
<evidence type="ECO:0000256" key="7">
    <source>
        <dbReference type="SAM" id="Phobius"/>
    </source>
</evidence>
<evidence type="ECO:0000256" key="3">
    <source>
        <dbReference type="ARBA" id="ARBA00009458"/>
    </source>
</evidence>
<keyword evidence="6 7" id="KW-0472">Membrane</keyword>
<comment type="caution">
    <text evidence="8">The sequence shown here is derived from an EMBL/GenBank/DDBJ whole genome shotgun (WGS) entry which is preliminary data.</text>
</comment>
<evidence type="ECO:0000256" key="1">
    <source>
        <dbReference type="ARBA" id="ARBA00004141"/>
    </source>
</evidence>
<feature type="transmembrane region" description="Helical" evidence="7">
    <location>
        <begin position="69"/>
        <end position="90"/>
    </location>
</feature>
<feature type="transmembrane region" description="Helical" evidence="7">
    <location>
        <begin position="399"/>
        <end position="419"/>
    </location>
</feature>
<feature type="transmembrane region" description="Helical" evidence="7">
    <location>
        <begin position="213"/>
        <end position="234"/>
    </location>
</feature>
<dbReference type="PROSITE" id="PS01258">
    <property type="entry name" value="BH2"/>
    <property type="match status" value="1"/>
</dbReference>
<feature type="transmembrane region" description="Helical" evidence="7">
    <location>
        <begin position="527"/>
        <end position="549"/>
    </location>
</feature>
<dbReference type="Proteomes" id="UP000324897">
    <property type="component" value="Unassembled WGS sequence"/>
</dbReference>
<dbReference type="InterPro" id="IPR036259">
    <property type="entry name" value="MFS_trans_sf"/>
</dbReference>
<evidence type="ECO:0000313" key="9">
    <source>
        <dbReference type="Proteomes" id="UP000324897"/>
    </source>
</evidence>
<feature type="transmembrane region" description="Helical" evidence="7">
    <location>
        <begin position="243"/>
        <end position="262"/>
    </location>
</feature>
<name>A0A5J9VHM8_9POAL</name>
<feature type="transmembrane region" description="Helical" evidence="7">
    <location>
        <begin position="97"/>
        <end position="115"/>
    </location>
</feature>
<organism evidence="8 9">
    <name type="scientific">Eragrostis curvula</name>
    <name type="common">weeping love grass</name>
    <dbReference type="NCBI Taxonomy" id="38414"/>
    <lineage>
        <taxon>Eukaryota</taxon>
        <taxon>Viridiplantae</taxon>
        <taxon>Streptophyta</taxon>
        <taxon>Embryophyta</taxon>
        <taxon>Tracheophyta</taxon>
        <taxon>Spermatophyta</taxon>
        <taxon>Magnoliopsida</taxon>
        <taxon>Liliopsida</taxon>
        <taxon>Poales</taxon>
        <taxon>Poaceae</taxon>
        <taxon>PACMAD clade</taxon>
        <taxon>Chloridoideae</taxon>
        <taxon>Eragrostideae</taxon>
        <taxon>Eragrostidinae</taxon>
        <taxon>Eragrostis</taxon>
    </lineage>
</organism>
<evidence type="ECO:0000256" key="4">
    <source>
        <dbReference type="ARBA" id="ARBA00022692"/>
    </source>
</evidence>
<evidence type="ECO:0000256" key="6">
    <source>
        <dbReference type="ARBA" id="ARBA00023136"/>
    </source>
</evidence>
<dbReference type="Pfam" id="PF00854">
    <property type="entry name" value="PTR2"/>
    <property type="match status" value="1"/>
</dbReference>
<dbReference type="EMBL" id="RWGY01000009">
    <property type="protein sequence ID" value="TVU35116.1"/>
    <property type="molecule type" value="Genomic_DNA"/>
</dbReference>
<dbReference type="AlphaFoldDB" id="A0A5J9VHM8"/>
<feature type="transmembrane region" description="Helical" evidence="7">
    <location>
        <begin position="121"/>
        <end position="141"/>
    </location>
</feature>